<dbReference type="GO" id="GO:0005524">
    <property type="term" value="F:ATP binding"/>
    <property type="evidence" value="ECO:0007669"/>
    <property type="project" value="UniProtKB-UniRule"/>
</dbReference>
<evidence type="ECO:0000256" key="5">
    <source>
        <dbReference type="PROSITE-ProRule" id="PRU00843"/>
    </source>
</evidence>
<dbReference type="Proteomes" id="UP000320390">
    <property type="component" value="Chromosome"/>
</dbReference>
<evidence type="ECO:0000313" key="9">
    <source>
        <dbReference type="Proteomes" id="UP000320390"/>
    </source>
</evidence>
<reference evidence="8 9" key="1">
    <citation type="submission" date="2019-02" db="EMBL/GenBank/DDBJ databases">
        <title>Deep-cultivation of Planctomycetes and their phenomic and genomic characterization uncovers novel biology.</title>
        <authorList>
            <person name="Wiegand S."/>
            <person name="Jogler M."/>
            <person name="Boedeker C."/>
            <person name="Pinto D."/>
            <person name="Vollmers J."/>
            <person name="Rivas-Marin E."/>
            <person name="Kohn T."/>
            <person name="Peeters S.H."/>
            <person name="Heuer A."/>
            <person name="Rast P."/>
            <person name="Oberbeckmann S."/>
            <person name="Bunk B."/>
            <person name="Jeske O."/>
            <person name="Meyerdierks A."/>
            <person name="Storesund J.E."/>
            <person name="Kallscheuer N."/>
            <person name="Luecker S."/>
            <person name="Lage O.M."/>
            <person name="Pohl T."/>
            <person name="Merkel B.J."/>
            <person name="Hornburger P."/>
            <person name="Mueller R.-W."/>
            <person name="Bruemmer F."/>
            <person name="Labrenz M."/>
            <person name="Spormann A.M."/>
            <person name="Op den Camp H."/>
            <person name="Overmann J."/>
            <person name="Amann R."/>
            <person name="Jetten M.S.M."/>
            <person name="Mascher T."/>
            <person name="Medema M.H."/>
            <person name="Devos D.P."/>
            <person name="Kaster A.-K."/>
            <person name="Ovreas L."/>
            <person name="Rohde M."/>
            <person name="Galperin M.Y."/>
            <person name="Jogler C."/>
        </authorList>
    </citation>
    <scope>NUCLEOTIDE SEQUENCE [LARGE SCALE GENOMIC DNA]</scope>
    <source>
        <strain evidence="8 9">Poly30</strain>
    </source>
</reference>
<dbReference type="GO" id="GO:0004111">
    <property type="term" value="F:creatine kinase activity"/>
    <property type="evidence" value="ECO:0007669"/>
    <property type="project" value="InterPro"/>
</dbReference>
<dbReference type="Gene3D" id="3.30.590.10">
    <property type="entry name" value="Glutamine synthetase/guanido kinase, catalytic domain"/>
    <property type="match status" value="1"/>
</dbReference>
<evidence type="ECO:0000313" key="8">
    <source>
        <dbReference type="EMBL" id="QDV07633.1"/>
    </source>
</evidence>
<evidence type="ECO:0000256" key="1">
    <source>
        <dbReference type="ARBA" id="ARBA00022679"/>
    </source>
</evidence>
<protein>
    <submittedName>
        <fullName evidence="8">Protein arginine kinase</fullName>
        <ecNumber evidence="8">2.7.3.-</ecNumber>
    </submittedName>
</protein>
<dbReference type="InterPro" id="IPR014746">
    <property type="entry name" value="Gln_synth/guanido_kin_cat_dom"/>
</dbReference>
<accession>A0A518EU64</accession>
<dbReference type="EMBL" id="CP036434">
    <property type="protein sequence ID" value="QDV07633.1"/>
    <property type="molecule type" value="Genomic_DNA"/>
</dbReference>
<proteinExistence type="inferred from homology"/>
<dbReference type="InterPro" id="IPR000749">
    <property type="entry name" value="ATP-guanido_PTrfase"/>
</dbReference>
<dbReference type="CDD" id="cd07930">
    <property type="entry name" value="bacterial_phosphagen_kinase"/>
    <property type="match status" value="1"/>
</dbReference>
<comment type="similarity">
    <text evidence="5 6">Belongs to the ATP:guanido phosphotransferase family.</text>
</comment>
<evidence type="ECO:0000256" key="4">
    <source>
        <dbReference type="ARBA" id="ARBA00022840"/>
    </source>
</evidence>
<evidence type="ECO:0000256" key="3">
    <source>
        <dbReference type="ARBA" id="ARBA00022777"/>
    </source>
</evidence>
<feature type="binding site" evidence="5">
    <location>
        <begin position="184"/>
        <end position="188"/>
    </location>
    <ligand>
        <name>ATP</name>
        <dbReference type="ChEBI" id="CHEBI:30616"/>
    </ligand>
</feature>
<dbReference type="SUPFAM" id="SSF55931">
    <property type="entry name" value="Glutamine synthetase/guanido kinase"/>
    <property type="match status" value="1"/>
</dbReference>
<keyword evidence="4 5" id="KW-0067">ATP-binding</keyword>
<dbReference type="GO" id="GO:0046314">
    <property type="term" value="P:phosphocreatine biosynthetic process"/>
    <property type="evidence" value="ECO:0007669"/>
    <property type="project" value="InterPro"/>
</dbReference>
<dbReference type="PANTHER" id="PTHR11547">
    <property type="entry name" value="ARGININE OR CREATINE KINASE"/>
    <property type="match status" value="1"/>
</dbReference>
<dbReference type="PANTHER" id="PTHR11547:SF38">
    <property type="entry name" value="ARGININE KINASE 1-RELATED"/>
    <property type="match status" value="1"/>
</dbReference>
<feature type="domain" description="Phosphagen kinase C-terminal" evidence="7">
    <location>
        <begin position="28"/>
        <end position="263"/>
    </location>
</feature>
<name>A0A518EU64_9BACT</name>
<evidence type="ECO:0000256" key="6">
    <source>
        <dbReference type="RuleBase" id="RU000505"/>
    </source>
</evidence>
<dbReference type="PROSITE" id="PS51510">
    <property type="entry name" value="PHOSPHAGEN_KINASE_C"/>
    <property type="match status" value="1"/>
</dbReference>
<dbReference type="EC" id="2.7.3.-" evidence="8"/>
<feature type="binding site" evidence="5">
    <location>
        <position position="133"/>
    </location>
    <ligand>
        <name>ATP</name>
        <dbReference type="ChEBI" id="CHEBI:30616"/>
    </ligand>
</feature>
<dbReference type="InterPro" id="IPR022414">
    <property type="entry name" value="ATP-guanido_PTrfase_cat"/>
</dbReference>
<feature type="binding site" evidence="5">
    <location>
        <begin position="31"/>
        <end position="35"/>
    </location>
    <ligand>
        <name>ATP</name>
        <dbReference type="ChEBI" id="CHEBI:30616"/>
    </ligand>
</feature>
<gene>
    <name evidence="8" type="ORF">Poly30_31610</name>
</gene>
<feature type="binding site" evidence="5">
    <location>
        <begin position="216"/>
        <end position="221"/>
    </location>
    <ligand>
        <name>ATP</name>
        <dbReference type="ChEBI" id="CHEBI:30616"/>
    </ligand>
</feature>
<dbReference type="RefSeq" id="WP_419190228.1">
    <property type="nucleotide sequence ID" value="NZ_CP036434.1"/>
</dbReference>
<organism evidence="8 9">
    <name type="scientific">Saltatorellus ferox</name>
    <dbReference type="NCBI Taxonomy" id="2528018"/>
    <lineage>
        <taxon>Bacteria</taxon>
        <taxon>Pseudomonadati</taxon>
        <taxon>Planctomycetota</taxon>
        <taxon>Planctomycetia</taxon>
        <taxon>Planctomycetia incertae sedis</taxon>
        <taxon>Saltatorellus</taxon>
    </lineage>
</organism>
<dbReference type="AlphaFoldDB" id="A0A518EU64"/>
<dbReference type="InterPro" id="IPR022415">
    <property type="entry name" value="ATP-guanido_PTrfase_AS"/>
</dbReference>
<comment type="caution">
    <text evidence="5">Lacks conserved residue(s) required for the propagation of feature annotation.</text>
</comment>
<dbReference type="InterPro" id="IPR023660">
    <property type="entry name" value="Arg_Kinase"/>
</dbReference>
<sequence>MAYSPIDCNALARQAGSWLSSDGPDSDVVVSCRVRLARNIDGVPFMSQISAEQAEDLCGELRVALLDARLDGETRWVPMAEAPPVLRLLLLERNLVSRDLLPRDSSSTSPGRAVAFGESETVSVMVNEEDHVRLQAMAAGMDLDLAWQRAEILDRFLEDRMSFATSETLGYLTGCPTNVGTGLRASVMLHLPALGMVRSELEKVFAAAQRTGLAVRGMHGEGSRAAGDLYQISNQITLGRSERNLIDDLRALVPEIVRFERRMRETLVREMRPALHDRISQSFGMLRTSRAMPTDAALAHLSNVRLGLHTGLFGGARIDVLNELGLHVQRGHIQVLTAPGDQGELLDTSERDKLRASYLRKRLAGIKEA</sequence>
<evidence type="ECO:0000256" key="2">
    <source>
        <dbReference type="ARBA" id="ARBA00022741"/>
    </source>
</evidence>
<evidence type="ECO:0000259" key="7">
    <source>
        <dbReference type="PROSITE" id="PS51510"/>
    </source>
</evidence>
<dbReference type="Pfam" id="PF00217">
    <property type="entry name" value="ATP-gua_Ptrans"/>
    <property type="match status" value="1"/>
</dbReference>
<keyword evidence="2 5" id="KW-0547">Nucleotide-binding</keyword>
<keyword evidence="1 5" id="KW-0808">Transferase</keyword>
<dbReference type="GO" id="GO:0005615">
    <property type="term" value="C:extracellular space"/>
    <property type="evidence" value="ECO:0007669"/>
    <property type="project" value="TreeGrafter"/>
</dbReference>
<keyword evidence="9" id="KW-1185">Reference proteome</keyword>
<dbReference type="PROSITE" id="PS00112">
    <property type="entry name" value="PHOSPHAGEN_KINASE"/>
    <property type="match status" value="1"/>
</dbReference>
<keyword evidence="3 5" id="KW-0418">Kinase</keyword>